<reference evidence="1 2" key="1">
    <citation type="journal article" date="2022" name="Hortic Res">
        <title>A haplotype resolved chromosomal level avocado genome allows analysis of novel avocado genes.</title>
        <authorList>
            <person name="Nath O."/>
            <person name="Fletcher S.J."/>
            <person name="Hayward A."/>
            <person name="Shaw L.M."/>
            <person name="Masouleh A.K."/>
            <person name="Furtado A."/>
            <person name="Henry R.J."/>
            <person name="Mitter N."/>
        </authorList>
    </citation>
    <scope>NUCLEOTIDE SEQUENCE [LARGE SCALE GENOMIC DNA]</scope>
    <source>
        <strain evidence="2">cv. Hass</strain>
    </source>
</reference>
<keyword evidence="2" id="KW-1185">Reference proteome</keyword>
<proteinExistence type="predicted"/>
<gene>
    <name evidence="1" type="ORF">MRB53_020084</name>
</gene>
<accession>A0ACC2L109</accession>
<dbReference type="Proteomes" id="UP001234297">
    <property type="component" value="Chromosome 6"/>
</dbReference>
<evidence type="ECO:0000313" key="1">
    <source>
        <dbReference type="EMBL" id="KAJ8626777.1"/>
    </source>
</evidence>
<comment type="caution">
    <text evidence="1">The sequence shown here is derived from an EMBL/GenBank/DDBJ whole genome shotgun (WGS) entry which is preliminary data.</text>
</comment>
<name>A0ACC2L109_PERAE</name>
<organism evidence="1 2">
    <name type="scientific">Persea americana</name>
    <name type="common">Avocado</name>
    <dbReference type="NCBI Taxonomy" id="3435"/>
    <lineage>
        <taxon>Eukaryota</taxon>
        <taxon>Viridiplantae</taxon>
        <taxon>Streptophyta</taxon>
        <taxon>Embryophyta</taxon>
        <taxon>Tracheophyta</taxon>
        <taxon>Spermatophyta</taxon>
        <taxon>Magnoliopsida</taxon>
        <taxon>Magnoliidae</taxon>
        <taxon>Laurales</taxon>
        <taxon>Lauraceae</taxon>
        <taxon>Persea</taxon>
    </lineage>
</organism>
<sequence length="99" mass="11023">MTGKRRDPVKVKIIMTQFVHTDAQSFKSVVQGLTGRDSSSAATEIAPRPERLSMKTSKETKSLEEGLCGLAFGNPQLNEMERMFLEIPAFDDLLSMCIE</sequence>
<evidence type="ECO:0000313" key="2">
    <source>
        <dbReference type="Proteomes" id="UP001234297"/>
    </source>
</evidence>
<dbReference type="EMBL" id="CM056814">
    <property type="protein sequence ID" value="KAJ8626777.1"/>
    <property type="molecule type" value="Genomic_DNA"/>
</dbReference>
<protein>
    <submittedName>
        <fullName evidence="1">Uncharacterized protein</fullName>
    </submittedName>
</protein>